<proteinExistence type="predicted"/>
<keyword evidence="1" id="KW-0238">DNA-binding</keyword>
<dbReference type="SUPFAM" id="SSF46689">
    <property type="entry name" value="Homeodomain-like"/>
    <property type="match status" value="1"/>
</dbReference>
<dbReference type="EMBL" id="KV440982">
    <property type="protein sequence ID" value="OAD72737.1"/>
    <property type="molecule type" value="Genomic_DNA"/>
</dbReference>
<dbReference type="Proteomes" id="UP000077315">
    <property type="component" value="Unassembled WGS sequence"/>
</dbReference>
<protein>
    <submittedName>
        <fullName evidence="1">Homeodomain-like DNA binding domain-containing transcription factor</fullName>
    </submittedName>
</protein>
<dbReference type="AlphaFoldDB" id="A0A162PH00"/>
<name>A0A162PH00_PHYB8</name>
<keyword evidence="1" id="KW-0371">Homeobox</keyword>
<reference evidence="2" key="1">
    <citation type="submission" date="2015-06" db="EMBL/GenBank/DDBJ databases">
        <title>Expansion of signal transduction pathways in fungi by whole-genome duplication.</title>
        <authorList>
            <consortium name="DOE Joint Genome Institute"/>
            <person name="Corrochano L.M."/>
            <person name="Kuo A."/>
            <person name="Marcet-Houben M."/>
            <person name="Polaino S."/>
            <person name="Salamov A."/>
            <person name="Villalobos J.M."/>
            <person name="Alvarez M.I."/>
            <person name="Avalos J."/>
            <person name="Benito E.P."/>
            <person name="Benoit I."/>
            <person name="Burger G."/>
            <person name="Camino L.P."/>
            <person name="Canovas D."/>
            <person name="Cerda-Olmedo E."/>
            <person name="Cheng J.-F."/>
            <person name="Dominguez A."/>
            <person name="Elias M."/>
            <person name="Eslava A.P."/>
            <person name="Glaser F."/>
            <person name="Grimwood J."/>
            <person name="Gutierrez G."/>
            <person name="Heitman J."/>
            <person name="Henrissat B."/>
            <person name="Iturriaga E.A."/>
            <person name="Lang B.F."/>
            <person name="Lavin J.L."/>
            <person name="Lee S."/>
            <person name="Li W."/>
            <person name="Lindquist E."/>
            <person name="Lopez-Garcia S."/>
            <person name="Luque E.M."/>
            <person name="Marcos A.T."/>
            <person name="Martin J."/>
            <person name="McCluskey K."/>
            <person name="Medina H.R."/>
            <person name="Miralles-Duran A."/>
            <person name="Miyazaki A."/>
            <person name="Munoz-Torres E."/>
            <person name="Oguiza J.A."/>
            <person name="Ohm R."/>
            <person name="Olmedo M."/>
            <person name="Orejas M."/>
            <person name="Ortiz-Castellanos L."/>
            <person name="Pisabarro A.G."/>
            <person name="Rodriguez-Romero J."/>
            <person name="Ruiz-Herrera J."/>
            <person name="Ruiz-Vazquez R."/>
            <person name="Sanz C."/>
            <person name="Schackwitz W."/>
            <person name="Schmutz J."/>
            <person name="Shahriari M."/>
            <person name="Shelest E."/>
            <person name="Silva-Franco F."/>
            <person name="Soanes D."/>
            <person name="Syed K."/>
            <person name="Tagua V.G."/>
            <person name="Talbot N.J."/>
            <person name="Thon M."/>
            <person name="De vries R.P."/>
            <person name="Wiebenga A."/>
            <person name="Yadav J.S."/>
            <person name="Braun E.L."/>
            <person name="Baker S."/>
            <person name="Garre V."/>
            <person name="Horwitz B."/>
            <person name="Torres-Martinez S."/>
            <person name="Idnurm A."/>
            <person name="Herrera-Estrella A."/>
            <person name="Gabaldon T."/>
            <person name="Grigoriev I.V."/>
        </authorList>
    </citation>
    <scope>NUCLEOTIDE SEQUENCE [LARGE SCALE GENOMIC DNA]</scope>
    <source>
        <strain evidence="2">NRRL 1555(-)</strain>
    </source>
</reference>
<dbReference type="GeneID" id="29002347"/>
<evidence type="ECO:0000313" key="1">
    <source>
        <dbReference type="EMBL" id="OAD72737.1"/>
    </source>
</evidence>
<sequence length="212" mass="24187">MSPISHEKAFSIEAHLRQGESAAKVASIVGVSDTTVKRHRRKLGIPAFEGKGRPPQIDPKLARRIIRAFKREDFTTTKEAENQLCSEGFTVKAPAIRTLLKTSGFTCQRQHPPKVKNRPSSRRQRMLSVRNSINLTEEDQEPAASSDESKVNNLGSDRQEWKWIFQSRLPRRTRAELLQHVVNMLREIFVIYQSLNIETNEAQSNCVFIPPN</sequence>
<organism evidence="1 2">
    <name type="scientific">Phycomyces blakesleeanus (strain ATCC 8743b / DSM 1359 / FGSC 10004 / NBRC 33097 / NRRL 1555)</name>
    <dbReference type="NCBI Taxonomy" id="763407"/>
    <lineage>
        <taxon>Eukaryota</taxon>
        <taxon>Fungi</taxon>
        <taxon>Fungi incertae sedis</taxon>
        <taxon>Mucoromycota</taxon>
        <taxon>Mucoromycotina</taxon>
        <taxon>Mucoromycetes</taxon>
        <taxon>Mucorales</taxon>
        <taxon>Phycomycetaceae</taxon>
        <taxon>Phycomyces</taxon>
    </lineage>
</organism>
<gene>
    <name evidence="1" type="ORF">PHYBLDRAFT_65336</name>
</gene>
<keyword evidence="2" id="KW-1185">Reference proteome</keyword>
<dbReference type="InterPro" id="IPR009057">
    <property type="entry name" value="Homeodomain-like_sf"/>
</dbReference>
<accession>A0A162PH00</accession>
<dbReference type="GO" id="GO:0003677">
    <property type="term" value="F:DNA binding"/>
    <property type="evidence" value="ECO:0007669"/>
    <property type="project" value="UniProtKB-KW"/>
</dbReference>
<dbReference type="STRING" id="763407.A0A162PH00"/>
<evidence type="ECO:0000313" key="2">
    <source>
        <dbReference type="Proteomes" id="UP000077315"/>
    </source>
</evidence>
<dbReference type="OrthoDB" id="2242158at2759"/>
<dbReference type="RefSeq" id="XP_018290777.1">
    <property type="nucleotide sequence ID" value="XM_018441441.1"/>
</dbReference>
<dbReference type="VEuPathDB" id="FungiDB:PHYBLDRAFT_65336"/>
<dbReference type="InParanoid" id="A0A162PH00"/>